<dbReference type="AlphaFoldDB" id="A0A7E4VFQ4"/>
<name>A0A7E4VFQ4_PANRE</name>
<reference evidence="3" key="1">
    <citation type="journal article" date="2013" name="Genetics">
        <title>The draft genome and transcriptome of Panagrellus redivivus are shaped by the harsh demands of a free-living lifestyle.</title>
        <authorList>
            <person name="Srinivasan J."/>
            <person name="Dillman A.R."/>
            <person name="Macchietto M.G."/>
            <person name="Heikkinen L."/>
            <person name="Lakso M."/>
            <person name="Fracchia K.M."/>
            <person name="Antoshechkin I."/>
            <person name="Mortazavi A."/>
            <person name="Wong G."/>
            <person name="Sternberg P.W."/>
        </authorList>
    </citation>
    <scope>NUCLEOTIDE SEQUENCE [LARGE SCALE GENOMIC DNA]</scope>
    <source>
        <strain evidence="3">MT8872</strain>
    </source>
</reference>
<keyword evidence="3" id="KW-1185">Reference proteome</keyword>
<feature type="region of interest" description="Disordered" evidence="1">
    <location>
        <begin position="37"/>
        <end position="66"/>
    </location>
</feature>
<reference evidence="4" key="2">
    <citation type="submission" date="2020-10" db="UniProtKB">
        <authorList>
            <consortium name="WormBaseParasite"/>
        </authorList>
    </citation>
    <scope>IDENTIFICATION</scope>
</reference>
<proteinExistence type="predicted"/>
<evidence type="ECO:0000313" key="3">
    <source>
        <dbReference type="Proteomes" id="UP000492821"/>
    </source>
</evidence>
<dbReference type="Proteomes" id="UP000492821">
    <property type="component" value="Unassembled WGS sequence"/>
</dbReference>
<keyword evidence="2" id="KW-0732">Signal</keyword>
<dbReference type="WBParaSite" id="Pan_g20357.t1">
    <property type="protein sequence ID" value="Pan_g20357.t1"/>
    <property type="gene ID" value="Pan_g20357"/>
</dbReference>
<organism evidence="3 4">
    <name type="scientific">Panagrellus redivivus</name>
    <name type="common">Microworm</name>
    <dbReference type="NCBI Taxonomy" id="6233"/>
    <lineage>
        <taxon>Eukaryota</taxon>
        <taxon>Metazoa</taxon>
        <taxon>Ecdysozoa</taxon>
        <taxon>Nematoda</taxon>
        <taxon>Chromadorea</taxon>
        <taxon>Rhabditida</taxon>
        <taxon>Tylenchina</taxon>
        <taxon>Panagrolaimomorpha</taxon>
        <taxon>Panagrolaimoidea</taxon>
        <taxon>Panagrolaimidae</taxon>
        <taxon>Panagrellus</taxon>
    </lineage>
</organism>
<evidence type="ECO:0000256" key="2">
    <source>
        <dbReference type="SAM" id="SignalP"/>
    </source>
</evidence>
<evidence type="ECO:0000313" key="4">
    <source>
        <dbReference type="WBParaSite" id="Pan_g20357.t1"/>
    </source>
</evidence>
<feature type="chain" id="PRO_5028948326" evidence="2">
    <location>
        <begin position="22"/>
        <end position="168"/>
    </location>
</feature>
<protein>
    <submittedName>
        <fullName evidence="4">C6 domain-containing protein</fullName>
    </submittedName>
</protein>
<evidence type="ECO:0000256" key="1">
    <source>
        <dbReference type="SAM" id="MobiDB-lite"/>
    </source>
</evidence>
<accession>A0A7E4VFQ4</accession>
<sequence>MLLSSATWLVLVCAVRQSTSCLRMKWPDGVIPIPKPTIAPTAAPMTSSTTTTTTTTTSTTTTTPAPKTCAVSPDMASVFLKSDVTLINMGYGQVESSGGSCGVYTYLVVGTETDGLKTEDGSLTIAANDQLDDEYSAISVTDSSVYVNAASVGCDGCAPSSCKTTSTM</sequence>
<feature type="signal peptide" evidence="2">
    <location>
        <begin position="1"/>
        <end position="21"/>
    </location>
</feature>